<feature type="region of interest" description="Disordered" evidence="1">
    <location>
        <begin position="110"/>
        <end position="130"/>
    </location>
</feature>
<feature type="region of interest" description="Disordered" evidence="1">
    <location>
        <begin position="208"/>
        <end position="227"/>
    </location>
</feature>
<comment type="caution">
    <text evidence="2">The sequence shown here is derived from an EMBL/GenBank/DDBJ whole genome shotgun (WGS) entry which is preliminary data.</text>
</comment>
<dbReference type="InterPro" id="IPR036514">
    <property type="entry name" value="SGNH_hydro_sf"/>
</dbReference>
<dbReference type="EMBL" id="CACRXK020000943">
    <property type="protein sequence ID" value="CAB3985951.1"/>
    <property type="molecule type" value="Genomic_DNA"/>
</dbReference>
<feature type="region of interest" description="Disordered" evidence="1">
    <location>
        <begin position="234"/>
        <end position="275"/>
    </location>
</feature>
<evidence type="ECO:0000313" key="2">
    <source>
        <dbReference type="EMBL" id="CAB3985951.1"/>
    </source>
</evidence>
<evidence type="ECO:0000256" key="1">
    <source>
        <dbReference type="SAM" id="MobiDB-lite"/>
    </source>
</evidence>
<accession>A0A7D9DHU3</accession>
<dbReference type="SUPFAM" id="SSF52266">
    <property type="entry name" value="SGNH hydrolase"/>
    <property type="match status" value="1"/>
</dbReference>
<feature type="compositionally biased region" description="Polar residues" evidence="1">
    <location>
        <begin position="239"/>
        <end position="256"/>
    </location>
</feature>
<protein>
    <submittedName>
        <fullName evidence="2">Uncharacterized protein</fullName>
    </submittedName>
</protein>
<dbReference type="Proteomes" id="UP001152795">
    <property type="component" value="Unassembled WGS sequence"/>
</dbReference>
<proteinExistence type="predicted"/>
<gene>
    <name evidence="2" type="ORF">PACLA_8A051606</name>
</gene>
<dbReference type="OrthoDB" id="8962606at2759"/>
<keyword evidence="3" id="KW-1185">Reference proteome</keyword>
<dbReference type="AlphaFoldDB" id="A0A7D9DHU3"/>
<evidence type="ECO:0000313" key="3">
    <source>
        <dbReference type="Proteomes" id="UP001152795"/>
    </source>
</evidence>
<name>A0A7D9DHU3_PARCT</name>
<organism evidence="2 3">
    <name type="scientific">Paramuricea clavata</name>
    <name type="common">Red gorgonian</name>
    <name type="synonym">Violescent sea-whip</name>
    <dbReference type="NCBI Taxonomy" id="317549"/>
    <lineage>
        <taxon>Eukaryota</taxon>
        <taxon>Metazoa</taxon>
        <taxon>Cnidaria</taxon>
        <taxon>Anthozoa</taxon>
        <taxon>Octocorallia</taxon>
        <taxon>Malacalcyonacea</taxon>
        <taxon>Plexauridae</taxon>
        <taxon>Paramuricea</taxon>
    </lineage>
</organism>
<dbReference type="Gene3D" id="3.40.50.1110">
    <property type="entry name" value="SGNH hydrolase"/>
    <property type="match status" value="1"/>
</dbReference>
<sequence>MEKSEENSKIYSDMLNVVDTITKKYPECKIILSSILPRMDDHHNRINEINKKIKEECSKKPNVYFVAHNDIFPSYHHLYDKKHLNEIGVRVFAKNLKTAYFYAKNGTTRASKTRQTHARESNQGHMLTPSNHELNIHFRPHEHKTHSKGLSSPGFTPPTGFIPPLAFIPPPNHMQPHSSTSPPRNIPPGFIPHPVLFPPPIFQHPGHIPPSSIPPPGPIPPPGCIPPTFPPYTLKSQHKLPSTPSNIPYSNQKPSPNTLPHPVPKKATPERLTNDHSKIPSHFIELIKLLHGYVC</sequence>
<reference evidence="2" key="1">
    <citation type="submission" date="2020-04" db="EMBL/GenBank/DDBJ databases">
        <authorList>
            <person name="Alioto T."/>
            <person name="Alioto T."/>
            <person name="Gomez Garrido J."/>
        </authorList>
    </citation>
    <scope>NUCLEOTIDE SEQUENCE</scope>
    <source>
        <strain evidence="2">A484AB</strain>
    </source>
</reference>